<dbReference type="Gene3D" id="3.40.50.300">
    <property type="entry name" value="P-loop containing nucleotide triphosphate hydrolases"/>
    <property type="match status" value="1"/>
</dbReference>
<keyword evidence="3" id="KW-1185">Reference proteome</keyword>
<sequence>MCVGSPPSLVMVDLPGYGFAFATEEKRLQWTEFMLYYLKARVNLKRVLLLIDSRQGLKISDKEMLAYFERHHIKWQIILTKADLVHERSLCRQIPLIQHELNPFRYQIHPIIPLSALWKQGLDDLRKELTSLRKDRTASPIDTQLQQDNEKYLPTNSCTVSPPPEKKMKRKPIVDSNKFPSAVDSQRSLPSLQEVVQVALSKVCVHMFTKSSCVRFFLFMGLNGTRKGAFYLLWGKISNAALVKTSHQYKQAEATSSRFFNQKNKDVLSETLYLSVYIFCNFVAKIPFFWEAIDVFMALRIGNTFKSNEFLMWNITDVVRHNRNEEMLSRFTTKNADEMPPMKGEDPFAPAKATLVEFDMEHPIEASGSVIPTNTHKETFVHISEKLSKRISSKPTSRDYPPLENLNKGELSEASLGSFTTSFDMEMLEETPHSLEEASTLRKDLPFLSEKPSSSSLVLHKYNDQKRSRLLQSEDFIEVSEKRDEIKSGLLGILPHNSMDYSFKQAADHKLSPFLTNMKRALDRKQRYQLENLDSYSLVHDISRK</sequence>
<dbReference type="PANTHER" id="PTHR11649">
    <property type="entry name" value="MSS1/TRME-RELATED GTP-BINDING PROTEIN"/>
    <property type="match status" value="1"/>
</dbReference>
<gene>
    <name evidence="2" type="ORF">IE077_003134</name>
</gene>
<organism evidence="2 3">
    <name type="scientific">Cardiosporidium cionae</name>
    <dbReference type="NCBI Taxonomy" id="476202"/>
    <lineage>
        <taxon>Eukaryota</taxon>
        <taxon>Sar</taxon>
        <taxon>Alveolata</taxon>
        <taxon>Apicomplexa</taxon>
        <taxon>Aconoidasida</taxon>
        <taxon>Nephromycida</taxon>
        <taxon>Cardiosporidium</taxon>
    </lineage>
</organism>
<proteinExistence type="predicted"/>
<dbReference type="Proteomes" id="UP000823046">
    <property type="component" value="Unassembled WGS sequence"/>
</dbReference>
<dbReference type="PANTHER" id="PTHR11649:SF13">
    <property type="entry name" value="ENGB-TYPE G DOMAIN-CONTAINING PROTEIN"/>
    <property type="match status" value="1"/>
</dbReference>
<dbReference type="InterPro" id="IPR027417">
    <property type="entry name" value="P-loop_NTPase"/>
</dbReference>
<evidence type="ECO:0000256" key="1">
    <source>
        <dbReference type="SAM" id="MobiDB-lite"/>
    </source>
</evidence>
<name>A0ABQ7J8Z4_9APIC</name>
<reference evidence="2 3" key="1">
    <citation type="journal article" date="2020" name="bioRxiv">
        <title>Metabolic contributions of an alphaproteobacterial endosymbiont in the apicomplexan Cardiosporidium cionae.</title>
        <authorList>
            <person name="Hunter E.S."/>
            <person name="Paight C.J."/>
            <person name="Lane C.E."/>
        </authorList>
    </citation>
    <scope>NUCLEOTIDE SEQUENCE [LARGE SCALE GENOMIC DNA]</scope>
    <source>
        <strain evidence="2">ESH_2018</strain>
    </source>
</reference>
<accession>A0ABQ7J8Z4</accession>
<dbReference type="EMBL" id="JADAQX010000376">
    <property type="protein sequence ID" value="KAF8820476.1"/>
    <property type="molecule type" value="Genomic_DNA"/>
</dbReference>
<evidence type="ECO:0000313" key="3">
    <source>
        <dbReference type="Proteomes" id="UP000823046"/>
    </source>
</evidence>
<protein>
    <submittedName>
        <fullName evidence="2">Ribosome biogenesis GTP-binding protein YsxC protein</fullName>
    </submittedName>
</protein>
<comment type="caution">
    <text evidence="2">The sequence shown here is derived from an EMBL/GenBank/DDBJ whole genome shotgun (WGS) entry which is preliminary data.</text>
</comment>
<evidence type="ECO:0000313" key="2">
    <source>
        <dbReference type="EMBL" id="KAF8820476.1"/>
    </source>
</evidence>
<feature type="region of interest" description="Disordered" evidence="1">
    <location>
        <begin position="152"/>
        <end position="172"/>
    </location>
</feature>
<dbReference type="SUPFAM" id="SSF52540">
    <property type="entry name" value="P-loop containing nucleoside triphosphate hydrolases"/>
    <property type="match status" value="1"/>
</dbReference>